<gene>
    <name evidence="2" type="ORF">SDRG_15001</name>
</gene>
<reference evidence="2 3" key="1">
    <citation type="submission" date="2012-04" db="EMBL/GenBank/DDBJ databases">
        <title>The Genome Sequence of Saprolegnia declina VS20.</title>
        <authorList>
            <consortium name="The Broad Institute Genome Sequencing Platform"/>
            <person name="Russ C."/>
            <person name="Nusbaum C."/>
            <person name="Tyler B."/>
            <person name="van West P."/>
            <person name="Dieguez-Uribeondo J."/>
            <person name="de Bruijn I."/>
            <person name="Tripathy S."/>
            <person name="Jiang R."/>
            <person name="Young S.K."/>
            <person name="Zeng Q."/>
            <person name="Gargeya S."/>
            <person name="Fitzgerald M."/>
            <person name="Haas B."/>
            <person name="Abouelleil A."/>
            <person name="Alvarado L."/>
            <person name="Arachchi H.M."/>
            <person name="Berlin A."/>
            <person name="Chapman S.B."/>
            <person name="Goldberg J."/>
            <person name="Griggs A."/>
            <person name="Gujja S."/>
            <person name="Hansen M."/>
            <person name="Howarth C."/>
            <person name="Imamovic A."/>
            <person name="Larimer J."/>
            <person name="McCowen C."/>
            <person name="Montmayeur A."/>
            <person name="Murphy C."/>
            <person name="Neiman D."/>
            <person name="Pearson M."/>
            <person name="Priest M."/>
            <person name="Roberts A."/>
            <person name="Saif S."/>
            <person name="Shea T."/>
            <person name="Sisk P."/>
            <person name="Sykes S."/>
            <person name="Wortman J."/>
            <person name="Nusbaum C."/>
            <person name="Birren B."/>
        </authorList>
    </citation>
    <scope>NUCLEOTIDE SEQUENCE [LARGE SCALE GENOMIC DNA]</scope>
    <source>
        <strain evidence="2 3">VS20</strain>
    </source>
</reference>
<feature type="transmembrane region" description="Helical" evidence="1">
    <location>
        <begin position="98"/>
        <end position="120"/>
    </location>
</feature>
<dbReference type="AlphaFoldDB" id="T0PP34"/>
<feature type="transmembrane region" description="Helical" evidence="1">
    <location>
        <begin position="140"/>
        <end position="163"/>
    </location>
</feature>
<keyword evidence="1" id="KW-1133">Transmembrane helix</keyword>
<evidence type="ECO:0000256" key="1">
    <source>
        <dbReference type="SAM" id="Phobius"/>
    </source>
</evidence>
<keyword evidence="1" id="KW-0472">Membrane</keyword>
<evidence type="ECO:0000313" key="2">
    <source>
        <dbReference type="EMBL" id="EQC27199.1"/>
    </source>
</evidence>
<dbReference type="Proteomes" id="UP000030762">
    <property type="component" value="Unassembled WGS sequence"/>
</dbReference>
<protein>
    <recommendedName>
        <fullName evidence="4">MARVEL domain-containing protein</fullName>
    </recommendedName>
</protein>
<evidence type="ECO:0008006" key="4">
    <source>
        <dbReference type="Google" id="ProtNLM"/>
    </source>
</evidence>
<keyword evidence="3" id="KW-1185">Reference proteome</keyword>
<sequence>MPSLPPRLLSVLYAPALPQVLHGTSAVISLGTAAFTANYLKTTSCNPFVSAISKTGPFQFLFASALVTACASVVWMHMARRHRQWYMAKRLHVMSADVVAFVFNICAGTAVNFSAAGQYVCSSRYATELDVICDVNCGALNGSLMADGILVLLLLFSVLSTGYQLHLADRRTMYLVQTPATKSITFMETPRSDCIHFELDTPTMAV</sequence>
<organism evidence="2 3">
    <name type="scientific">Saprolegnia diclina (strain VS20)</name>
    <dbReference type="NCBI Taxonomy" id="1156394"/>
    <lineage>
        <taxon>Eukaryota</taxon>
        <taxon>Sar</taxon>
        <taxon>Stramenopiles</taxon>
        <taxon>Oomycota</taxon>
        <taxon>Saprolegniomycetes</taxon>
        <taxon>Saprolegniales</taxon>
        <taxon>Saprolegniaceae</taxon>
        <taxon>Saprolegnia</taxon>
    </lineage>
</organism>
<dbReference type="GeneID" id="19955728"/>
<dbReference type="OrthoDB" id="74380at2759"/>
<keyword evidence="1" id="KW-0812">Transmembrane</keyword>
<accession>T0PP34</accession>
<dbReference type="VEuPathDB" id="FungiDB:SDRG_15001"/>
<dbReference type="RefSeq" id="XP_008619386.1">
    <property type="nucleotide sequence ID" value="XM_008621164.1"/>
</dbReference>
<feature type="transmembrane region" description="Helical" evidence="1">
    <location>
        <begin position="57"/>
        <end position="77"/>
    </location>
</feature>
<evidence type="ECO:0000313" key="3">
    <source>
        <dbReference type="Proteomes" id="UP000030762"/>
    </source>
</evidence>
<name>T0PP34_SAPDV</name>
<dbReference type="InParanoid" id="T0PP34"/>
<proteinExistence type="predicted"/>
<dbReference type="OMA" id="DTPTMAV"/>
<dbReference type="EMBL" id="JH767213">
    <property type="protein sequence ID" value="EQC27199.1"/>
    <property type="molecule type" value="Genomic_DNA"/>
</dbReference>